<dbReference type="RefSeq" id="WP_058582917.1">
    <property type="nucleotide sequence ID" value="NZ_LOPU01000030.1"/>
</dbReference>
<evidence type="ECO:0000313" key="2">
    <source>
        <dbReference type="EMBL" id="KTG08633.1"/>
    </source>
</evidence>
<reference evidence="2 3" key="1">
    <citation type="submission" date="2015-12" db="EMBL/GenBank/DDBJ databases">
        <title>Haloprofundus marisrubri gen. nov., sp. nov., an extremely halophilic archaeon isolated from the Discovery deep brine-seawater interface in the Red Sea.</title>
        <authorList>
            <person name="Zhang G."/>
            <person name="Stingl U."/>
            <person name="Rashid M."/>
        </authorList>
    </citation>
    <scope>NUCLEOTIDE SEQUENCE [LARGE SCALE GENOMIC DNA]</scope>
    <source>
        <strain evidence="2 3">SB9</strain>
    </source>
</reference>
<keyword evidence="1" id="KW-0472">Membrane</keyword>
<protein>
    <submittedName>
        <fullName evidence="2">Uncharacterized protein</fullName>
    </submittedName>
</protein>
<comment type="caution">
    <text evidence="2">The sequence shown here is derived from an EMBL/GenBank/DDBJ whole genome shotgun (WGS) entry which is preliminary data.</text>
</comment>
<name>A0A0W1R5E2_9EURY</name>
<sequence length="77" mass="8152">MDPVERAKALAGGIGLLTAGLMLFPCVVRLGETDFDMQACALPVIPQLAVPNIRLVLVLALLFSAVAVVSWIDDGKF</sequence>
<keyword evidence="1" id="KW-1133">Transmembrane helix</keyword>
<accession>A0A0W1R5E2</accession>
<dbReference type="EMBL" id="LOPU01000030">
    <property type="protein sequence ID" value="KTG08633.1"/>
    <property type="molecule type" value="Genomic_DNA"/>
</dbReference>
<organism evidence="2 3">
    <name type="scientific">Haloprofundus marisrubri</name>
    <dbReference type="NCBI Taxonomy" id="1514971"/>
    <lineage>
        <taxon>Archaea</taxon>
        <taxon>Methanobacteriati</taxon>
        <taxon>Methanobacteriota</taxon>
        <taxon>Stenosarchaea group</taxon>
        <taxon>Halobacteria</taxon>
        <taxon>Halobacteriales</taxon>
        <taxon>Haloferacaceae</taxon>
        <taxon>Haloprofundus</taxon>
    </lineage>
</organism>
<proteinExistence type="predicted"/>
<gene>
    <name evidence="2" type="ORF">AUR64_18380</name>
</gene>
<keyword evidence="3" id="KW-1185">Reference proteome</keyword>
<evidence type="ECO:0000313" key="3">
    <source>
        <dbReference type="Proteomes" id="UP000054387"/>
    </source>
</evidence>
<keyword evidence="1" id="KW-0812">Transmembrane</keyword>
<evidence type="ECO:0000256" key="1">
    <source>
        <dbReference type="SAM" id="Phobius"/>
    </source>
</evidence>
<dbReference type="AlphaFoldDB" id="A0A0W1R5E2"/>
<dbReference type="Proteomes" id="UP000054387">
    <property type="component" value="Unassembled WGS sequence"/>
</dbReference>
<feature type="transmembrane region" description="Helical" evidence="1">
    <location>
        <begin position="53"/>
        <end position="72"/>
    </location>
</feature>